<sequence>MWQGYMGDEVQGIVSDVYVSGSDIQGGISYDAPPQTIMNMLFNGTSLNFVTNLSSKRRNYSI</sequence>
<reference evidence="1" key="1">
    <citation type="journal article" date="2020" name="mSystems">
        <title>Genome- and Community-Level Interaction Insights into Carbon Utilization and Element Cycling Functions of Hydrothermarchaeota in Hydrothermal Sediment.</title>
        <authorList>
            <person name="Zhou Z."/>
            <person name="Liu Y."/>
            <person name="Xu W."/>
            <person name="Pan J."/>
            <person name="Luo Z.H."/>
            <person name="Li M."/>
        </authorList>
    </citation>
    <scope>NUCLEOTIDE SEQUENCE [LARGE SCALE GENOMIC DNA]</scope>
    <source>
        <strain evidence="1">SpSt-885</strain>
    </source>
</reference>
<organism evidence="1">
    <name type="scientific">Fervidicoccus fontis</name>
    <dbReference type="NCBI Taxonomy" id="683846"/>
    <lineage>
        <taxon>Archaea</taxon>
        <taxon>Thermoproteota</taxon>
        <taxon>Thermoprotei</taxon>
        <taxon>Fervidicoccales</taxon>
        <taxon>Fervidicoccaceae</taxon>
        <taxon>Fervidicoccus</taxon>
    </lineage>
</organism>
<protein>
    <submittedName>
        <fullName evidence="1">Uncharacterized protein</fullName>
    </submittedName>
</protein>
<dbReference type="EMBL" id="DTLS01000158">
    <property type="protein sequence ID" value="HGZ60629.1"/>
    <property type="molecule type" value="Genomic_DNA"/>
</dbReference>
<comment type="caution">
    <text evidence="1">The sequence shown here is derived from an EMBL/GenBank/DDBJ whole genome shotgun (WGS) entry which is preliminary data.</text>
</comment>
<gene>
    <name evidence="1" type="ORF">ENW83_05460</name>
</gene>
<accession>A0A7J3SP37</accession>
<name>A0A7J3SP37_9CREN</name>
<proteinExistence type="predicted"/>
<dbReference type="AlphaFoldDB" id="A0A7J3SP37"/>
<evidence type="ECO:0000313" key="1">
    <source>
        <dbReference type="EMBL" id="HGZ60629.1"/>
    </source>
</evidence>